<dbReference type="AlphaFoldDB" id="A0A9D3PWH0"/>
<organism evidence="2 3">
    <name type="scientific">Megalops atlanticus</name>
    <name type="common">Tarpon</name>
    <name type="synonym">Clupea gigantea</name>
    <dbReference type="NCBI Taxonomy" id="7932"/>
    <lineage>
        <taxon>Eukaryota</taxon>
        <taxon>Metazoa</taxon>
        <taxon>Chordata</taxon>
        <taxon>Craniata</taxon>
        <taxon>Vertebrata</taxon>
        <taxon>Euteleostomi</taxon>
        <taxon>Actinopterygii</taxon>
        <taxon>Neopterygii</taxon>
        <taxon>Teleostei</taxon>
        <taxon>Elopiformes</taxon>
        <taxon>Megalopidae</taxon>
        <taxon>Megalops</taxon>
    </lineage>
</organism>
<feature type="region of interest" description="Disordered" evidence="1">
    <location>
        <begin position="62"/>
        <end position="102"/>
    </location>
</feature>
<accession>A0A9D3PWH0</accession>
<protein>
    <recommendedName>
        <fullName evidence="4">Transposase domain-containing protein</fullName>
    </recommendedName>
</protein>
<feature type="compositionally biased region" description="Acidic residues" evidence="1">
    <location>
        <begin position="88"/>
        <end position="102"/>
    </location>
</feature>
<dbReference type="EMBL" id="JAFDVH010000010">
    <property type="protein sequence ID" value="KAG7470152.1"/>
    <property type="molecule type" value="Genomic_DNA"/>
</dbReference>
<feature type="compositionally biased region" description="Polar residues" evidence="1">
    <location>
        <begin position="66"/>
        <end position="79"/>
    </location>
</feature>
<comment type="caution">
    <text evidence="2">The sequence shown here is derived from an EMBL/GenBank/DDBJ whole genome shotgun (WGS) entry which is preliminary data.</text>
</comment>
<evidence type="ECO:0008006" key="4">
    <source>
        <dbReference type="Google" id="ProtNLM"/>
    </source>
</evidence>
<evidence type="ECO:0000313" key="3">
    <source>
        <dbReference type="Proteomes" id="UP001046870"/>
    </source>
</evidence>
<sequence length="568" mass="63934">MAESNKILSKRSLRRHVKNTEAVVATLQSINRNTYNTFVEDSNTAVLLMEVDSCDSDAGGDWFRATSGQEDMSATSGQEENTKSDYYSSDEQDEDSDIDDSNTDNLCDDLRAWAAATNTPLSHLSSLLTVLRKHLPNANLPKDGRTLLSTPTSTEVQSKAGGSMHYFGVANGIKSRIEDSPTLKSIHTLRLQINVDGMPLFKSSNEQFWPILALIEEDPNRIPFVVALYSGQSKPSDANEYLSDFVMEMERIASDGVVYQSKLYKVEISAFVCDAPARAFIKNIKSHNSYYGCERCAQEGVWSNNRMNYPETNAASRTDESFKAQLHSDHHRDGESALIRINIGMVSQFVLDFMHLVCLGVMRKLRLWMRGPLPSRIGNQSMTAVSDKLVLLGKKLPKEFGRKGRSLREVDRWKATEFRTFLLYTGPIALKNTLPDAMYNHFLLLHVGITILCSTHLSEHYCDYAEKVLTVFVQNFSVIYGDFVVYNVHGLIHLANDVRKFGPLPKISAFPFENYLYQLKRKISKPNQPLQQIVKRLTEQPLNISSVSQSQHTNVLCAKPPSMHCPVL</sequence>
<keyword evidence="3" id="KW-1185">Reference proteome</keyword>
<dbReference type="PANTHER" id="PTHR33053">
    <property type="entry name" value="PROTEIN, PUTATIVE-RELATED"/>
    <property type="match status" value="1"/>
</dbReference>
<dbReference type="PANTHER" id="PTHR33053:SF24">
    <property type="entry name" value="TRANSPOSASE DOMAIN-CONTAINING PROTEIN"/>
    <property type="match status" value="1"/>
</dbReference>
<evidence type="ECO:0000313" key="2">
    <source>
        <dbReference type="EMBL" id="KAG7470152.1"/>
    </source>
</evidence>
<evidence type="ECO:0000256" key="1">
    <source>
        <dbReference type="SAM" id="MobiDB-lite"/>
    </source>
</evidence>
<gene>
    <name evidence="2" type="ORF">MATL_G00136460</name>
</gene>
<reference evidence="2" key="1">
    <citation type="submission" date="2021-01" db="EMBL/GenBank/DDBJ databases">
        <authorList>
            <person name="Zahm M."/>
            <person name="Roques C."/>
            <person name="Cabau C."/>
            <person name="Klopp C."/>
            <person name="Donnadieu C."/>
            <person name="Jouanno E."/>
            <person name="Lampietro C."/>
            <person name="Louis A."/>
            <person name="Herpin A."/>
            <person name="Echchiki A."/>
            <person name="Berthelot C."/>
            <person name="Parey E."/>
            <person name="Roest-Crollius H."/>
            <person name="Braasch I."/>
            <person name="Postlethwait J."/>
            <person name="Bobe J."/>
            <person name="Montfort J."/>
            <person name="Bouchez O."/>
            <person name="Begum T."/>
            <person name="Mejri S."/>
            <person name="Adams A."/>
            <person name="Chen W.-J."/>
            <person name="Guiguen Y."/>
        </authorList>
    </citation>
    <scope>NUCLEOTIDE SEQUENCE</scope>
    <source>
        <strain evidence="2">YG-15Mar2019-1</strain>
        <tissue evidence="2">Brain</tissue>
    </source>
</reference>
<proteinExistence type="predicted"/>
<name>A0A9D3PWH0_MEGAT</name>
<dbReference type="OrthoDB" id="10036512at2759"/>
<dbReference type="Proteomes" id="UP001046870">
    <property type="component" value="Chromosome 10"/>
</dbReference>